<reference evidence="1 2" key="1">
    <citation type="submission" date="2016-09" db="EMBL/GenBank/DDBJ databases">
        <title>The complete genome sequences of Rhizobium gallicum, symbiovars gallicum and phaseoli, symbionts associated to common bean (Phaseolus vulgaris).</title>
        <authorList>
            <person name="Bustos P."/>
            <person name="Santamaria R.I."/>
            <person name="Perez-Carrascal O.M."/>
            <person name="Juarez S."/>
            <person name="Lozano L."/>
            <person name="Martinez-Flores I."/>
            <person name="Martinez-Romero E."/>
            <person name="Cevallos M."/>
            <person name="Romero D."/>
            <person name="Davila G."/>
            <person name="Gonzalez V."/>
        </authorList>
    </citation>
    <scope>NUCLEOTIDE SEQUENCE [LARGE SCALE GENOMIC DNA]</scope>
    <source>
        <strain evidence="1 2">8C-3</strain>
        <plasmid evidence="2">Plasmid prsp8c3b</plasmid>
    </source>
</reference>
<name>A0A1L5PC78_RHIET</name>
<organism evidence="1 2">
    <name type="scientific">Rhizobium etli 8C-3</name>
    <dbReference type="NCBI Taxonomy" id="538025"/>
    <lineage>
        <taxon>Bacteria</taxon>
        <taxon>Pseudomonadati</taxon>
        <taxon>Pseudomonadota</taxon>
        <taxon>Alphaproteobacteria</taxon>
        <taxon>Hyphomicrobiales</taxon>
        <taxon>Rhizobiaceae</taxon>
        <taxon>Rhizobium/Agrobacterium group</taxon>
        <taxon>Rhizobium</taxon>
    </lineage>
</organism>
<accession>A0A1L5PC78</accession>
<evidence type="ECO:0000313" key="2">
    <source>
        <dbReference type="Proteomes" id="UP000185109"/>
    </source>
</evidence>
<dbReference type="AlphaFoldDB" id="A0A1L5PC78"/>
<sequence length="114" mass="12744">MKRQFLFTDTTCMTAPASYERSGKSRGSQSHRSPVHRPCVFMEGAQRHIILINLSTPSVDRIRPSAYADSSCNATALRLAASNHAFRTLQLKLRENDLAITAHDQGESYVPLLR</sequence>
<proteinExistence type="predicted"/>
<protein>
    <submittedName>
        <fullName evidence="1">Uncharacterized protein</fullName>
    </submittedName>
</protein>
<gene>
    <name evidence="1" type="ORF">AM571_PB00323</name>
</gene>
<dbReference type="EMBL" id="CP017243">
    <property type="protein sequence ID" value="APO77606.1"/>
    <property type="molecule type" value="Genomic_DNA"/>
</dbReference>
<geneLocation type="plasmid" evidence="2">
    <name>prsp8c3b</name>
</geneLocation>
<dbReference type="Proteomes" id="UP000185109">
    <property type="component" value="Plasmid pRsp8C3b"/>
</dbReference>
<evidence type="ECO:0000313" key="1">
    <source>
        <dbReference type="EMBL" id="APO77606.1"/>
    </source>
</evidence>
<keyword evidence="1" id="KW-0614">Plasmid</keyword>